<organism evidence="7 8">
    <name type="scientific">Natrialba aegyptia DSM 13077</name>
    <dbReference type="NCBI Taxonomy" id="1227491"/>
    <lineage>
        <taxon>Archaea</taxon>
        <taxon>Methanobacteriati</taxon>
        <taxon>Methanobacteriota</taxon>
        <taxon>Stenosarchaea group</taxon>
        <taxon>Halobacteria</taxon>
        <taxon>Halobacteriales</taxon>
        <taxon>Natrialbaceae</taxon>
        <taxon>Natrialba</taxon>
    </lineage>
</organism>
<keyword evidence="4" id="KW-0106">Calcium</keyword>
<dbReference type="Gene3D" id="3.55.10.10">
    <property type="entry name" value="Archease domain"/>
    <property type="match status" value="1"/>
</dbReference>
<dbReference type="GO" id="GO:0008033">
    <property type="term" value="P:tRNA processing"/>
    <property type="evidence" value="ECO:0007669"/>
    <property type="project" value="UniProtKB-KW"/>
</dbReference>
<dbReference type="PANTHER" id="PTHR12682:SF11">
    <property type="entry name" value="PROTEIN ARCHEASE"/>
    <property type="match status" value="1"/>
</dbReference>
<protein>
    <recommendedName>
        <fullName evidence="6">Archease domain-containing protein</fullName>
    </recommendedName>
</protein>
<evidence type="ECO:0000256" key="4">
    <source>
        <dbReference type="ARBA" id="ARBA00022837"/>
    </source>
</evidence>
<keyword evidence="3" id="KW-0479">Metal-binding</keyword>
<dbReference type="EMBL" id="AOIP01000031">
    <property type="protein sequence ID" value="ELZ04416.1"/>
    <property type="molecule type" value="Genomic_DNA"/>
</dbReference>
<dbReference type="InterPro" id="IPR023572">
    <property type="entry name" value="Archease_dom"/>
</dbReference>
<keyword evidence="2" id="KW-0819">tRNA processing</keyword>
<evidence type="ECO:0000256" key="1">
    <source>
        <dbReference type="ARBA" id="ARBA00007963"/>
    </source>
</evidence>
<feature type="domain" description="Archease" evidence="6">
    <location>
        <begin position="56"/>
        <end position="206"/>
    </location>
</feature>
<evidence type="ECO:0000313" key="7">
    <source>
        <dbReference type="EMBL" id="ELZ04416.1"/>
    </source>
</evidence>
<evidence type="ECO:0000256" key="3">
    <source>
        <dbReference type="ARBA" id="ARBA00022723"/>
    </source>
</evidence>
<feature type="compositionally biased region" description="Acidic residues" evidence="5">
    <location>
        <begin position="147"/>
        <end position="157"/>
    </location>
</feature>
<comment type="similarity">
    <text evidence="1">Belongs to the archease family.</text>
</comment>
<evidence type="ECO:0000259" key="6">
    <source>
        <dbReference type="Pfam" id="PF01951"/>
    </source>
</evidence>
<gene>
    <name evidence="7" type="ORF">C480_12916</name>
</gene>
<keyword evidence="8" id="KW-1185">Reference proteome</keyword>
<dbReference type="InterPro" id="IPR036820">
    <property type="entry name" value="Archease_dom_sf"/>
</dbReference>
<dbReference type="SUPFAM" id="SSF69819">
    <property type="entry name" value="MTH1598-like"/>
    <property type="match status" value="1"/>
</dbReference>
<dbReference type="PANTHER" id="PTHR12682">
    <property type="entry name" value="ARCHEASE"/>
    <property type="match status" value="1"/>
</dbReference>
<dbReference type="Pfam" id="PF01951">
    <property type="entry name" value="Archease"/>
    <property type="match status" value="1"/>
</dbReference>
<dbReference type="GO" id="GO:0046872">
    <property type="term" value="F:metal ion binding"/>
    <property type="evidence" value="ECO:0007669"/>
    <property type="project" value="UniProtKB-KW"/>
</dbReference>
<sequence>MTINRSTAGYCRTRRGQRGFEADRSLTLVRKYRCYVGGSDGHTTVVRKRRDETMGFELRDHTADVAVAATGGSLEAVFAAVADGLAACSTDEIPDAGERFSLTVAAESREALLFDYLDELIYLRDVRAELPVDHRVESITGPRVEAADSDADGDDPTADPPWELTATARGVPLTELDAREVKAVTYSEMRLENVADGWEAYVVFDI</sequence>
<dbReference type="Proteomes" id="UP000011591">
    <property type="component" value="Unassembled WGS sequence"/>
</dbReference>
<evidence type="ECO:0000256" key="2">
    <source>
        <dbReference type="ARBA" id="ARBA00022694"/>
    </source>
</evidence>
<dbReference type="PATRIC" id="fig|1227491.4.peg.2654"/>
<name>M0B0I3_9EURY</name>
<reference evidence="7 8" key="1">
    <citation type="journal article" date="2014" name="PLoS Genet.">
        <title>Phylogenetically driven sequencing of extremely halophilic archaea reveals strategies for static and dynamic osmo-response.</title>
        <authorList>
            <person name="Becker E.A."/>
            <person name="Seitzer P.M."/>
            <person name="Tritt A."/>
            <person name="Larsen D."/>
            <person name="Krusor M."/>
            <person name="Yao A.I."/>
            <person name="Wu D."/>
            <person name="Madern D."/>
            <person name="Eisen J.A."/>
            <person name="Darling A.E."/>
            <person name="Facciotti M.T."/>
        </authorList>
    </citation>
    <scope>NUCLEOTIDE SEQUENCE [LARGE SCALE GENOMIC DNA]</scope>
    <source>
        <strain evidence="7 8">DSM 13077</strain>
    </source>
</reference>
<proteinExistence type="inferred from homology"/>
<evidence type="ECO:0000256" key="5">
    <source>
        <dbReference type="SAM" id="MobiDB-lite"/>
    </source>
</evidence>
<evidence type="ECO:0000313" key="8">
    <source>
        <dbReference type="Proteomes" id="UP000011591"/>
    </source>
</evidence>
<dbReference type="AlphaFoldDB" id="M0B0I3"/>
<dbReference type="InterPro" id="IPR002804">
    <property type="entry name" value="Archease"/>
</dbReference>
<feature type="region of interest" description="Disordered" evidence="5">
    <location>
        <begin position="141"/>
        <end position="160"/>
    </location>
</feature>
<comment type="caution">
    <text evidence="7">The sequence shown here is derived from an EMBL/GenBank/DDBJ whole genome shotgun (WGS) entry which is preliminary data.</text>
</comment>
<accession>M0B0I3</accession>